<dbReference type="Proteomes" id="UP000640786">
    <property type="component" value="Unassembled WGS sequence"/>
</dbReference>
<protein>
    <submittedName>
        <fullName evidence="1">Uncharacterized protein</fullName>
    </submittedName>
</protein>
<accession>A0ABR8R9Y5</accession>
<organism evidence="1 2">
    <name type="scientific">Psychrobacillus faecigallinarum</name>
    <dbReference type="NCBI Taxonomy" id="2762235"/>
    <lineage>
        <taxon>Bacteria</taxon>
        <taxon>Bacillati</taxon>
        <taxon>Bacillota</taxon>
        <taxon>Bacilli</taxon>
        <taxon>Bacillales</taxon>
        <taxon>Bacillaceae</taxon>
        <taxon>Psychrobacillus</taxon>
    </lineage>
</organism>
<gene>
    <name evidence="1" type="ORF">H9650_10740</name>
</gene>
<dbReference type="EMBL" id="JACSQO010000004">
    <property type="protein sequence ID" value="MBD7944593.1"/>
    <property type="molecule type" value="Genomic_DNA"/>
</dbReference>
<dbReference type="RefSeq" id="WP_191697181.1">
    <property type="nucleotide sequence ID" value="NZ_JACSQO010000004.1"/>
</dbReference>
<evidence type="ECO:0000313" key="2">
    <source>
        <dbReference type="Proteomes" id="UP000640786"/>
    </source>
</evidence>
<sequence>MKKQIIKARIREIFSFSFPKRQGGTSHSTFLETEKGFFVWKAVTESPYRYWLKREADVIATLNNEINLSAPISIEEFNYFMRAL</sequence>
<proteinExistence type="predicted"/>
<keyword evidence="2" id="KW-1185">Reference proteome</keyword>
<reference evidence="1 2" key="1">
    <citation type="submission" date="2020-08" db="EMBL/GenBank/DDBJ databases">
        <title>A Genomic Blueprint of the Chicken Gut Microbiome.</title>
        <authorList>
            <person name="Gilroy R."/>
            <person name="Ravi A."/>
            <person name="Getino M."/>
            <person name="Pursley I."/>
            <person name="Horton D.L."/>
            <person name="Alikhan N.-F."/>
            <person name="Baker D."/>
            <person name="Gharbi K."/>
            <person name="Hall N."/>
            <person name="Watson M."/>
            <person name="Adriaenssens E.M."/>
            <person name="Foster-Nyarko E."/>
            <person name="Jarju S."/>
            <person name="Secka A."/>
            <person name="Antonio M."/>
            <person name="Oren A."/>
            <person name="Chaudhuri R."/>
            <person name="La Ragione R.M."/>
            <person name="Hildebrand F."/>
            <person name="Pallen M.J."/>
        </authorList>
    </citation>
    <scope>NUCLEOTIDE SEQUENCE [LARGE SCALE GENOMIC DNA]</scope>
    <source>
        <strain evidence="1 2">Sa2BUA9</strain>
    </source>
</reference>
<name>A0ABR8R9Y5_9BACI</name>
<comment type="caution">
    <text evidence="1">The sequence shown here is derived from an EMBL/GenBank/DDBJ whole genome shotgun (WGS) entry which is preliminary data.</text>
</comment>
<evidence type="ECO:0000313" key="1">
    <source>
        <dbReference type="EMBL" id="MBD7944593.1"/>
    </source>
</evidence>